<name>A0A8J8SEL2_9FIRM</name>
<keyword evidence="7" id="KW-1185">Reference proteome</keyword>
<dbReference type="InterPro" id="IPR030678">
    <property type="entry name" value="Peptide/Ni-bd"/>
</dbReference>
<dbReference type="PANTHER" id="PTHR30290:SF9">
    <property type="entry name" value="OLIGOPEPTIDE-BINDING PROTEIN APPA"/>
    <property type="match status" value="1"/>
</dbReference>
<evidence type="ECO:0000256" key="4">
    <source>
        <dbReference type="SAM" id="SignalP"/>
    </source>
</evidence>
<sequence length="530" mass="60817">MKKLSLIMLLILCFSLLSGCTKTTDKDAIENTQVNQQDEKEKVVEATPEFGGELKLLMRDPSTLNPLLNTDRTVDQVLKLVFDSLFELDDKEKPVPNLVDSYQLSDSGTTITITLKKNVLFHDGEELHSDDVIYTIETLKAAPEDSIYKNNVKNYKRASAVDQYTFKIYFDQPFAFSLYTMNFPIIPKHHYKSNEDNSMRPIGTGAYAFADFTTMKELNLTANENWYNGEVYVEKIKGIITRDKNNDSDAFNQNIVDIINPTKFDWQDYAETEGVSLTEYPTYYYTFLGFNFNNTLLNDKNIRKSIAYAIDRKDIIKNEFLDHAYITEYPIHPKSWLNESESVTYEKDTDKSKELIAAAGYADANGEEQKPSLRLLVNSENPLRLRIANKIKESLENVGFIINIDLVDNVTYNQKIVNKDFDLLLGEWKLSVVPDFTFAFHSSQIENGSNFISYNNPDMDRVLETIFGSINDNDILSSTNEFKNLFADELPYFSLFFRTSAIISKDRVKGSLNPSIYNNYKGIKDLYISK</sequence>
<dbReference type="PANTHER" id="PTHR30290">
    <property type="entry name" value="PERIPLASMIC BINDING COMPONENT OF ABC TRANSPORTER"/>
    <property type="match status" value="1"/>
</dbReference>
<dbReference type="GO" id="GO:0042597">
    <property type="term" value="C:periplasmic space"/>
    <property type="evidence" value="ECO:0007669"/>
    <property type="project" value="UniProtKB-ARBA"/>
</dbReference>
<dbReference type="GO" id="GO:0043190">
    <property type="term" value="C:ATP-binding cassette (ABC) transporter complex"/>
    <property type="evidence" value="ECO:0007669"/>
    <property type="project" value="InterPro"/>
</dbReference>
<keyword evidence="2" id="KW-0813">Transport</keyword>
<evidence type="ECO:0000313" key="7">
    <source>
        <dbReference type="Proteomes" id="UP000677305"/>
    </source>
</evidence>
<evidence type="ECO:0000313" key="6">
    <source>
        <dbReference type="EMBL" id="QUH31661.1"/>
    </source>
</evidence>
<dbReference type="PIRSF" id="PIRSF002741">
    <property type="entry name" value="MppA"/>
    <property type="match status" value="1"/>
</dbReference>
<keyword evidence="3 4" id="KW-0732">Signal</keyword>
<evidence type="ECO:0000256" key="3">
    <source>
        <dbReference type="ARBA" id="ARBA00022729"/>
    </source>
</evidence>
<feature type="signal peptide" evidence="4">
    <location>
        <begin position="1"/>
        <end position="19"/>
    </location>
</feature>
<comment type="similarity">
    <text evidence="1">Belongs to the bacterial solute-binding protein 5 family.</text>
</comment>
<dbReference type="RefSeq" id="WP_212691620.1">
    <property type="nucleotide sequence ID" value="NZ_CP058561.1"/>
</dbReference>
<feature type="domain" description="Solute-binding protein family 5" evidence="5">
    <location>
        <begin position="93"/>
        <end position="439"/>
    </location>
</feature>
<dbReference type="GO" id="GO:1904680">
    <property type="term" value="F:peptide transmembrane transporter activity"/>
    <property type="evidence" value="ECO:0007669"/>
    <property type="project" value="TreeGrafter"/>
</dbReference>
<organism evidence="6 7">
    <name type="scientific">Vallitalea guaymasensis</name>
    <dbReference type="NCBI Taxonomy" id="1185412"/>
    <lineage>
        <taxon>Bacteria</taxon>
        <taxon>Bacillati</taxon>
        <taxon>Bacillota</taxon>
        <taxon>Clostridia</taxon>
        <taxon>Lachnospirales</taxon>
        <taxon>Vallitaleaceae</taxon>
        <taxon>Vallitalea</taxon>
    </lineage>
</organism>
<dbReference type="CDD" id="cd08513">
    <property type="entry name" value="PBP2_thermophilic_Hb8_like"/>
    <property type="match status" value="1"/>
</dbReference>
<dbReference type="InterPro" id="IPR039424">
    <property type="entry name" value="SBP_5"/>
</dbReference>
<evidence type="ECO:0000256" key="1">
    <source>
        <dbReference type="ARBA" id="ARBA00005695"/>
    </source>
</evidence>
<evidence type="ECO:0000256" key="2">
    <source>
        <dbReference type="ARBA" id="ARBA00022448"/>
    </source>
</evidence>
<dbReference type="InterPro" id="IPR000914">
    <property type="entry name" value="SBP_5_dom"/>
</dbReference>
<evidence type="ECO:0000259" key="5">
    <source>
        <dbReference type="Pfam" id="PF00496"/>
    </source>
</evidence>
<dbReference type="GO" id="GO:0015833">
    <property type="term" value="P:peptide transport"/>
    <property type="evidence" value="ECO:0007669"/>
    <property type="project" value="TreeGrafter"/>
</dbReference>
<protein>
    <submittedName>
        <fullName evidence="6">Peptide ABC transporter substrate-binding protein</fullName>
    </submittedName>
</protein>
<feature type="chain" id="PRO_5039409889" evidence="4">
    <location>
        <begin position="20"/>
        <end position="530"/>
    </location>
</feature>
<reference evidence="6 7" key="1">
    <citation type="submission" date="2020-07" db="EMBL/GenBank/DDBJ databases">
        <title>Vallitalea guaymasensis genome.</title>
        <authorList>
            <person name="Postec A."/>
        </authorList>
    </citation>
    <scope>NUCLEOTIDE SEQUENCE [LARGE SCALE GENOMIC DNA]</scope>
    <source>
        <strain evidence="6 7">Ra1766G1</strain>
    </source>
</reference>
<dbReference type="Proteomes" id="UP000677305">
    <property type="component" value="Chromosome"/>
</dbReference>
<dbReference type="Pfam" id="PF00496">
    <property type="entry name" value="SBP_bac_5"/>
    <property type="match status" value="1"/>
</dbReference>
<dbReference type="SUPFAM" id="SSF53850">
    <property type="entry name" value="Periplasmic binding protein-like II"/>
    <property type="match status" value="1"/>
</dbReference>
<dbReference type="Gene3D" id="3.90.76.10">
    <property type="entry name" value="Dipeptide-binding Protein, Domain 1"/>
    <property type="match status" value="1"/>
</dbReference>
<dbReference type="KEGG" id="vgu:HYG85_23125"/>
<gene>
    <name evidence="6" type="ORF">HYG85_23125</name>
</gene>
<accession>A0A8J8SEL2</accession>
<dbReference type="PROSITE" id="PS51257">
    <property type="entry name" value="PROKAR_LIPOPROTEIN"/>
    <property type="match status" value="1"/>
</dbReference>
<dbReference type="Gene3D" id="3.10.105.10">
    <property type="entry name" value="Dipeptide-binding Protein, Domain 3"/>
    <property type="match status" value="1"/>
</dbReference>
<proteinExistence type="inferred from homology"/>
<dbReference type="AlphaFoldDB" id="A0A8J8SEL2"/>
<dbReference type="Gene3D" id="3.40.190.10">
    <property type="entry name" value="Periplasmic binding protein-like II"/>
    <property type="match status" value="1"/>
</dbReference>
<dbReference type="EMBL" id="CP058561">
    <property type="protein sequence ID" value="QUH31661.1"/>
    <property type="molecule type" value="Genomic_DNA"/>
</dbReference>